<reference evidence="2 3" key="1">
    <citation type="journal article" date="2012" name="Stand. Genomic Sci.">
        <title>Complete genome sequencing and analysis of Saprospira grandis str. Lewin, a predatory marine bacterium.</title>
        <authorList>
            <person name="Saw J.H."/>
            <person name="Yuryev A."/>
            <person name="Kanbe M."/>
            <person name="Hou S."/>
            <person name="Young A.G."/>
            <person name="Aizawa S."/>
            <person name="Alam M."/>
        </authorList>
    </citation>
    <scope>NUCLEOTIDE SEQUENCE [LARGE SCALE GENOMIC DNA]</scope>
    <source>
        <strain evidence="2 3">Lewin</strain>
    </source>
</reference>
<organism evidence="2 3">
    <name type="scientific">Saprospira grandis (strain Lewin)</name>
    <dbReference type="NCBI Taxonomy" id="984262"/>
    <lineage>
        <taxon>Bacteria</taxon>
        <taxon>Pseudomonadati</taxon>
        <taxon>Bacteroidota</taxon>
        <taxon>Saprospiria</taxon>
        <taxon>Saprospirales</taxon>
        <taxon>Saprospiraceae</taxon>
        <taxon>Saprospira</taxon>
    </lineage>
</organism>
<dbReference type="HOGENOM" id="CLU_1650932_0_0_10"/>
<accession>H6L2Z2</accession>
<dbReference type="STRING" id="984262.SGRA_0984"/>
<feature type="chain" id="PRO_5003604589" description="Secreted protein" evidence="1">
    <location>
        <begin position="22"/>
        <end position="160"/>
    </location>
</feature>
<evidence type="ECO:0000256" key="1">
    <source>
        <dbReference type="SAM" id="SignalP"/>
    </source>
</evidence>
<dbReference type="AlphaFoldDB" id="H6L2Z2"/>
<evidence type="ECO:0000313" key="3">
    <source>
        <dbReference type="Proteomes" id="UP000007519"/>
    </source>
</evidence>
<gene>
    <name evidence="2" type="ordered locus">SGRA_0984</name>
</gene>
<sequence length="160" mass="18443">MLKKVIIVLLLLWSMSPDLFAQIQDGMTPVGQYVPKTSSSRRYRTSRTYSAPRREPSKAELCGMYMEKIKASAYGRTYSSYDSDAISKVTFYDVAIEYETHYFAVVCFKTKGYGCREYLYEVSSNTQRLYAQNYEESAGAAFWNYIQPYAEVLNCSPDFD</sequence>
<name>H6L2Z2_SAPGL</name>
<protein>
    <recommendedName>
        <fullName evidence="4">Secreted protein</fullName>
    </recommendedName>
</protein>
<dbReference type="Proteomes" id="UP000007519">
    <property type="component" value="Chromosome"/>
</dbReference>
<feature type="signal peptide" evidence="1">
    <location>
        <begin position="1"/>
        <end position="21"/>
    </location>
</feature>
<evidence type="ECO:0000313" key="2">
    <source>
        <dbReference type="EMBL" id="AFC23719.1"/>
    </source>
</evidence>
<keyword evidence="1" id="KW-0732">Signal</keyword>
<evidence type="ECO:0008006" key="4">
    <source>
        <dbReference type="Google" id="ProtNLM"/>
    </source>
</evidence>
<proteinExistence type="predicted"/>
<dbReference type="KEGG" id="sgn:SGRA_0984"/>
<dbReference type="eggNOG" id="ENOG5032VW5">
    <property type="taxonomic scope" value="Bacteria"/>
</dbReference>
<keyword evidence="3" id="KW-1185">Reference proteome</keyword>
<dbReference type="EMBL" id="CP002831">
    <property type="protein sequence ID" value="AFC23719.1"/>
    <property type="molecule type" value="Genomic_DNA"/>
</dbReference>